<keyword evidence="2" id="KW-1185">Reference proteome</keyword>
<proteinExistence type="predicted"/>
<dbReference type="AlphaFoldDB" id="A0A1H9VQQ6"/>
<sequence>MDIINLRGDLRIRLNISPAAQTYWAAVYLPVIRQGWIRPGAAAVIRVDRTRRAQSCCGFLNTKTGDVDVVAMAWQDTDNIIPVLREITR</sequence>
<accession>A0A1H9VQQ6</accession>
<evidence type="ECO:0000313" key="2">
    <source>
        <dbReference type="Proteomes" id="UP000198929"/>
    </source>
</evidence>
<protein>
    <submittedName>
        <fullName evidence="1">Uncharacterized protein</fullName>
    </submittedName>
</protein>
<evidence type="ECO:0000313" key="1">
    <source>
        <dbReference type="EMBL" id="SES23888.1"/>
    </source>
</evidence>
<name>A0A1H9VQQ6_9CORY</name>
<dbReference type="Proteomes" id="UP000198929">
    <property type="component" value="Unassembled WGS sequence"/>
</dbReference>
<reference evidence="2" key="1">
    <citation type="submission" date="2016-10" db="EMBL/GenBank/DDBJ databases">
        <authorList>
            <person name="Varghese N."/>
            <person name="Submissions S."/>
        </authorList>
    </citation>
    <scope>NUCLEOTIDE SEQUENCE [LARGE SCALE GENOMIC DNA]</scope>
    <source>
        <strain evidence="2">DSM 20524</strain>
    </source>
</reference>
<organism evidence="1 2">
    <name type="scientific">Corynebacterium cystitidis DSM 20524</name>
    <dbReference type="NCBI Taxonomy" id="1121357"/>
    <lineage>
        <taxon>Bacteria</taxon>
        <taxon>Bacillati</taxon>
        <taxon>Actinomycetota</taxon>
        <taxon>Actinomycetes</taxon>
        <taxon>Mycobacteriales</taxon>
        <taxon>Corynebacteriaceae</taxon>
        <taxon>Corynebacterium</taxon>
    </lineage>
</organism>
<gene>
    <name evidence="1" type="ORF">SAMN05661109_02360</name>
</gene>
<dbReference type="EMBL" id="FOGQ01000013">
    <property type="protein sequence ID" value="SES23888.1"/>
    <property type="molecule type" value="Genomic_DNA"/>
</dbReference>